<dbReference type="EMBL" id="KN825397">
    <property type="protein sequence ID" value="KIK91340.1"/>
    <property type="molecule type" value="Genomic_DNA"/>
</dbReference>
<evidence type="ECO:0000313" key="2">
    <source>
        <dbReference type="Proteomes" id="UP000054538"/>
    </source>
</evidence>
<evidence type="ECO:0000313" key="1">
    <source>
        <dbReference type="EMBL" id="KIK91340.1"/>
    </source>
</evidence>
<dbReference type="AlphaFoldDB" id="A0A0D0E337"/>
<sequence length="57" mass="6262">MVCNTAIVIGDTSNKGLIGNMNEEQHMKHDSRHRPLGVHQLVQCGQCLAEGVYLDSL</sequence>
<keyword evidence="2" id="KW-1185">Reference proteome</keyword>
<reference evidence="1 2" key="1">
    <citation type="submission" date="2014-04" db="EMBL/GenBank/DDBJ databases">
        <authorList>
            <consortium name="DOE Joint Genome Institute"/>
            <person name="Kuo A."/>
            <person name="Kohler A."/>
            <person name="Jargeat P."/>
            <person name="Nagy L.G."/>
            <person name="Floudas D."/>
            <person name="Copeland A."/>
            <person name="Barry K.W."/>
            <person name="Cichocki N."/>
            <person name="Veneault-Fourrey C."/>
            <person name="LaButti K."/>
            <person name="Lindquist E.A."/>
            <person name="Lipzen A."/>
            <person name="Lundell T."/>
            <person name="Morin E."/>
            <person name="Murat C."/>
            <person name="Sun H."/>
            <person name="Tunlid A."/>
            <person name="Henrissat B."/>
            <person name="Grigoriev I.V."/>
            <person name="Hibbett D.S."/>
            <person name="Martin F."/>
            <person name="Nordberg H.P."/>
            <person name="Cantor M.N."/>
            <person name="Hua S.X."/>
        </authorList>
    </citation>
    <scope>NUCLEOTIDE SEQUENCE [LARGE SCALE GENOMIC DNA]</scope>
    <source>
        <strain evidence="1 2">Ve08.2h10</strain>
    </source>
</reference>
<gene>
    <name evidence="1" type="ORF">PAXRUDRAFT_830921</name>
</gene>
<reference evidence="2" key="2">
    <citation type="submission" date="2015-01" db="EMBL/GenBank/DDBJ databases">
        <title>Evolutionary Origins and Diversification of the Mycorrhizal Mutualists.</title>
        <authorList>
            <consortium name="DOE Joint Genome Institute"/>
            <consortium name="Mycorrhizal Genomics Consortium"/>
            <person name="Kohler A."/>
            <person name="Kuo A."/>
            <person name="Nagy L.G."/>
            <person name="Floudas D."/>
            <person name="Copeland A."/>
            <person name="Barry K.W."/>
            <person name="Cichocki N."/>
            <person name="Veneault-Fourrey C."/>
            <person name="LaButti K."/>
            <person name="Lindquist E.A."/>
            <person name="Lipzen A."/>
            <person name="Lundell T."/>
            <person name="Morin E."/>
            <person name="Murat C."/>
            <person name="Riley R."/>
            <person name="Ohm R."/>
            <person name="Sun H."/>
            <person name="Tunlid A."/>
            <person name="Henrissat B."/>
            <person name="Grigoriev I.V."/>
            <person name="Hibbett D.S."/>
            <person name="Martin F."/>
        </authorList>
    </citation>
    <scope>NUCLEOTIDE SEQUENCE [LARGE SCALE GENOMIC DNA]</scope>
    <source>
        <strain evidence="2">Ve08.2h10</strain>
    </source>
</reference>
<dbReference type="Proteomes" id="UP000054538">
    <property type="component" value="Unassembled WGS sequence"/>
</dbReference>
<protein>
    <submittedName>
        <fullName evidence="1">Uncharacterized protein</fullName>
    </submittedName>
</protein>
<accession>A0A0D0E337</accession>
<proteinExistence type="predicted"/>
<name>A0A0D0E337_9AGAM</name>
<dbReference type="HOGENOM" id="CLU_2997124_0_0_1"/>
<dbReference type="InParanoid" id="A0A0D0E337"/>
<organism evidence="1 2">
    <name type="scientific">Paxillus rubicundulus Ve08.2h10</name>
    <dbReference type="NCBI Taxonomy" id="930991"/>
    <lineage>
        <taxon>Eukaryota</taxon>
        <taxon>Fungi</taxon>
        <taxon>Dikarya</taxon>
        <taxon>Basidiomycota</taxon>
        <taxon>Agaricomycotina</taxon>
        <taxon>Agaricomycetes</taxon>
        <taxon>Agaricomycetidae</taxon>
        <taxon>Boletales</taxon>
        <taxon>Paxilineae</taxon>
        <taxon>Paxillaceae</taxon>
        <taxon>Paxillus</taxon>
    </lineage>
</organism>